<sequence>MIKVISYEEYIKTPSLRNQYNDTIAKCHLYNYGGVFIEFILGRADVMEIEDIEYLDIDFERK</sequence>
<name>A0AB35ISF9_9FIRM</name>
<protein>
    <submittedName>
        <fullName evidence="1">Uncharacterized protein</fullName>
    </submittedName>
</protein>
<reference evidence="1" key="1">
    <citation type="submission" date="2023-01" db="EMBL/GenBank/DDBJ databases">
        <title>Human gut microbiome strain richness.</title>
        <authorList>
            <person name="Chen-Liaw A."/>
        </authorList>
    </citation>
    <scope>NUCLEOTIDE SEQUENCE</scope>
    <source>
        <strain evidence="1">1001217st2_G6_1001217B_191108</strain>
    </source>
</reference>
<accession>A0AB35ISF9</accession>
<dbReference type="AlphaFoldDB" id="A0AB35ISF9"/>
<dbReference type="EMBL" id="JAQLKE010000063">
    <property type="protein sequence ID" value="MDB7085928.1"/>
    <property type="molecule type" value="Genomic_DNA"/>
</dbReference>
<dbReference type="RefSeq" id="WP_054322832.1">
    <property type="nucleotide sequence ID" value="NZ_JADPBJ010000052.1"/>
</dbReference>
<evidence type="ECO:0000313" key="1">
    <source>
        <dbReference type="EMBL" id="MDB7085928.1"/>
    </source>
</evidence>
<proteinExistence type="predicted"/>
<gene>
    <name evidence="1" type="ORF">PM738_19300</name>
</gene>
<evidence type="ECO:0000313" key="2">
    <source>
        <dbReference type="Proteomes" id="UP001211987"/>
    </source>
</evidence>
<dbReference type="Proteomes" id="UP001211987">
    <property type="component" value="Unassembled WGS sequence"/>
</dbReference>
<comment type="caution">
    <text evidence="1">The sequence shown here is derived from an EMBL/GenBank/DDBJ whole genome shotgun (WGS) entry which is preliminary data.</text>
</comment>
<organism evidence="1 2">
    <name type="scientific">Thomasclavelia ramosa</name>
    <dbReference type="NCBI Taxonomy" id="1547"/>
    <lineage>
        <taxon>Bacteria</taxon>
        <taxon>Bacillati</taxon>
        <taxon>Bacillota</taxon>
        <taxon>Erysipelotrichia</taxon>
        <taxon>Erysipelotrichales</taxon>
        <taxon>Coprobacillaceae</taxon>
        <taxon>Thomasclavelia</taxon>
    </lineage>
</organism>